<dbReference type="Pfam" id="PF01063">
    <property type="entry name" value="Aminotran_4"/>
    <property type="match status" value="1"/>
</dbReference>
<organism evidence="6 7">
    <name type="scientific">Tessaracoccus rhinocerotis</name>
    <dbReference type="NCBI Taxonomy" id="1689449"/>
    <lineage>
        <taxon>Bacteria</taxon>
        <taxon>Bacillati</taxon>
        <taxon>Actinomycetota</taxon>
        <taxon>Actinomycetes</taxon>
        <taxon>Propionibacteriales</taxon>
        <taxon>Propionibacteriaceae</taxon>
        <taxon>Tessaracoccus</taxon>
    </lineage>
</organism>
<evidence type="ECO:0000256" key="3">
    <source>
        <dbReference type="ARBA" id="ARBA00022898"/>
    </source>
</evidence>
<gene>
    <name evidence="6" type="ORF">FOJ82_06205</name>
</gene>
<dbReference type="PROSITE" id="PS00770">
    <property type="entry name" value="AA_TRANSFER_CLASS_4"/>
    <property type="match status" value="1"/>
</dbReference>
<comment type="cofactor">
    <cofactor evidence="1 5">
        <name>pyridoxal 5'-phosphate</name>
        <dbReference type="ChEBI" id="CHEBI:597326"/>
    </cofactor>
</comment>
<proteinExistence type="inferred from homology"/>
<dbReference type="InterPro" id="IPR043131">
    <property type="entry name" value="BCAT-like_N"/>
</dbReference>
<accession>A0A553K1Y4</accession>
<evidence type="ECO:0000256" key="5">
    <source>
        <dbReference type="RuleBase" id="RU004516"/>
    </source>
</evidence>
<comment type="caution">
    <text evidence="6">The sequence shown here is derived from an EMBL/GenBank/DDBJ whole genome shotgun (WGS) entry which is preliminary data.</text>
</comment>
<keyword evidence="3 5" id="KW-0663">Pyridoxal phosphate</keyword>
<dbReference type="OrthoDB" id="9805628at2"/>
<dbReference type="EMBL" id="VKKG01000002">
    <property type="protein sequence ID" value="TRY18706.1"/>
    <property type="molecule type" value="Genomic_DNA"/>
</dbReference>
<reference evidence="6 7" key="1">
    <citation type="submission" date="2019-07" db="EMBL/GenBank/DDBJ databases">
        <authorList>
            <person name="Zhou L.-Y."/>
        </authorList>
    </citation>
    <scope>NUCLEOTIDE SEQUENCE [LARGE SCALE GENOMIC DNA]</scope>
    <source>
        <strain evidence="6 7">YIM 101269</strain>
    </source>
</reference>
<dbReference type="Proteomes" id="UP000317638">
    <property type="component" value="Unassembled WGS sequence"/>
</dbReference>
<name>A0A553K1Y4_9ACTN</name>
<dbReference type="InterPro" id="IPR050571">
    <property type="entry name" value="Class-IV_PLP-Dep_Aminotrnsfr"/>
</dbReference>
<keyword evidence="6" id="KW-0456">Lyase</keyword>
<evidence type="ECO:0000313" key="7">
    <source>
        <dbReference type="Proteomes" id="UP000317638"/>
    </source>
</evidence>
<dbReference type="GO" id="GO:0046394">
    <property type="term" value="P:carboxylic acid biosynthetic process"/>
    <property type="evidence" value="ECO:0007669"/>
    <property type="project" value="UniProtKB-ARBA"/>
</dbReference>
<keyword evidence="7" id="KW-1185">Reference proteome</keyword>
<dbReference type="InterPro" id="IPR043132">
    <property type="entry name" value="BCAT-like_C"/>
</dbReference>
<dbReference type="GO" id="GO:0016829">
    <property type="term" value="F:lyase activity"/>
    <property type="evidence" value="ECO:0007669"/>
    <property type="project" value="UniProtKB-KW"/>
</dbReference>
<dbReference type="Gene3D" id="3.30.470.10">
    <property type="match status" value="1"/>
</dbReference>
<evidence type="ECO:0000256" key="1">
    <source>
        <dbReference type="ARBA" id="ARBA00001933"/>
    </source>
</evidence>
<dbReference type="PANTHER" id="PTHR42743">
    <property type="entry name" value="AMINO-ACID AMINOTRANSFERASE"/>
    <property type="match status" value="1"/>
</dbReference>
<dbReference type="SUPFAM" id="SSF56752">
    <property type="entry name" value="D-aminoacid aminotransferase-like PLP-dependent enzymes"/>
    <property type="match status" value="1"/>
</dbReference>
<comment type="similarity">
    <text evidence="2 4">Belongs to the class-IV pyridoxal-phosphate-dependent aminotransferase family.</text>
</comment>
<dbReference type="RefSeq" id="WP_143937600.1">
    <property type="nucleotide sequence ID" value="NZ_VKKG01000002.1"/>
</dbReference>
<evidence type="ECO:0000256" key="2">
    <source>
        <dbReference type="ARBA" id="ARBA00009320"/>
    </source>
</evidence>
<dbReference type="InterPro" id="IPR001544">
    <property type="entry name" value="Aminotrans_IV"/>
</dbReference>
<evidence type="ECO:0000313" key="6">
    <source>
        <dbReference type="EMBL" id="TRY18706.1"/>
    </source>
</evidence>
<dbReference type="InterPro" id="IPR018300">
    <property type="entry name" value="Aminotrans_IV_CS"/>
</dbReference>
<dbReference type="InterPro" id="IPR036038">
    <property type="entry name" value="Aminotransferase-like"/>
</dbReference>
<dbReference type="PANTHER" id="PTHR42743:SF11">
    <property type="entry name" value="AMINODEOXYCHORISMATE LYASE"/>
    <property type="match status" value="1"/>
</dbReference>
<sequence>MLIWIDDEVVDGADAVVSVHDHGLTVGDGVFEVVKAPGLAPFALEAHLRRLVTSSQRMGLPLPDVDVVGAAVTRLLEAHPGPDAQLRITWTAGDGPQGSDRAREGSPRLVVSAGPMRRRDAAESLAVMPWVRNERGAMAGVKTTSYAENVVSLARAHAAGAGEAVFADTRGRLCEGTGSNVFVVRGGRITTPTLDVGCLAGITRALVLEWSGAEEEDMPLEALEDADEVFLTSTTRDVQAVTRIVWPDGRERELPAGPLTGEVAQGWASRYAAST</sequence>
<dbReference type="AlphaFoldDB" id="A0A553K1Y4"/>
<protein>
    <submittedName>
        <fullName evidence="6">4-amino-4-deoxychorismate lyase</fullName>
    </submittedName>
</protein>
<dbReference type="Gene3D" id="3.20.10.10">
    <property type="entry name" value="D-amino Acid Aminotransferase, subunit A, domain 2"/>
    <property type="match status" value="1"/>
</dbReference>
<dbReference type="GO" id="GO:0005829">
    <property type="term" value="C:cytosol"/>
    <property type="evidence" value="ECO:0007669"/>
    <property type="project" value="TreeGrafter"/>
</dbReference>
<evidence type="ECO:0000256" key="4">
    <source>
        <dbReference type="RuleBase" id="RU004106"/>
    </source>
</evidence>